<evidence type="ECO:0000313" key="3">
    <source>
        <dbReference type="Proteomes" id="UP000228921"/>
    </source>
</evidence>
<comment type="caution">
    <text evidence="2">The sequence shown here is derived from an EMBL/GenBank/DDBJ whole genome shotgun (WGS) entry which is preliminary data.</text>
</comment>
<feature type="signal peptide" evidence="1">
    <location>
        <begin position="1"/>
        <end position="27"/>
    </location>
</feature>
<reference evidence="2 3" key="1">
    <citation type="submission" date="2017-11" db="EMBL/GenBank/DDBJ databases">
        <title>Evolution of Phototrophy in the Chloroflexi Phylum Driven by Horizontal Gene Transfer.</title>
        <authorList>
            <person name="Ward L.M."/>
            <person name="Hemp J."/>
            <person name="Shih P.M."/>
            <person name="Mcglynn S.E."/>
            <person name="Fischer W."/>
        </authorList>
    </citation>
    <scope>NUCLEOTIDE SEQUENCE [LARGE SCALE GENOMIC DNA]</scope>
    <source>
        <strain evidence="2">CP2_2F</strain>
    </source>
</reference>
<dbReference type="AlphaFoldDB" id="A0A2M8P3L3"/>
<dbReference type="EMBL" id="PGTK01000001">
    <property type="protein sequence ID" value="PJF32132.1"/>
    <property type="molecule type" value="Genomic_DNA"/>
</dbReference>
<protein>
    <submittedName>
        <fullName evidence="2">Uncharacterized protein</fullName>
    </submittedName>
</protein>
<accession>A0A2M8P3L3</accession>
<evidence type="ECO:0000313" key="2">
    <source>
        <dbReference type="EMBL" id="PJF32132.1"/>
    </source>
</evidence>
<keyword evidence="1" id="KW-0732">Signal</keyword>
<gene>
    <name evidence="2" type="ORF">CUN51_00445</name>
</gene>
<name>A0A2M8P3L3_9CHLR</name>
<proteinExistence type="predicted"/>
<feature type="chain" id="PRO_5014967591" evidence="1">
    <location>
        <begin position="28"/>
        <end position="458"/>
    </location>
</feature>
<sequence>MHRITSCFMLIAALVLAVLGTPQRAEAATITVTPDYLQGWEIINIQPSNIPLSKFTEGPGEPPLGKGSYQVRLDGRASMVMLVRRDLESRKLTEIKTISFHTYRSGGNAAHDWYINLFLSTDPNRPYANCRVDFATPPGDQGVWQFKPATDASIYNYGWTVHHADTNLKECPVTIDYDKNVSFEGILEAFKAYPDTIFRPPSQFQPVIAFNTGFNGPNTHAGHESAIDAITINETTWDFELSADMIVRLVSPDSLTDWELVPVNEGAMVSFGFVEGPGAPPLGKGSYRVQLDERPSIMLIMNFGLVSTKLSEINTISFHTYRSGENQRDWYLNLFVSSSGKDEADCRIDFAVDATEKNQWTFRDATNPQLFNYGWTVHHVEPRRCPIIVGYDQSKSFSEIKRLFEAYPDAALKPREPGGPVVSFNTGYNSQGTHAGHDAAIDAVTINSVTWDFEPSGK</sequence>
<dbReference type="Proteomes" id="UP000228921">
    <property type="component" value="Unassembled WGS sequence"/>
</dbReference>
<evidence type="ECO:0000256" key="1">
    <source>
        <dbReference type="SAM" id="SignalP"/>
    </source>
</evidence>
<organism evidence="2 3">
    <name type="scientific">Candidatus Thermofonsia Clade 1 bacterium</name>
    <dbReference type="NCBI Taxonomy" id="2364210"/>
    <lineage>
        <taxon>Bacteria</taxon>
        <taxon>Bacillati</taxon>
        <taxon>Chloroflexota</taxon>
        <taxon>Candidatus Thermofontia</taxon>
        <taxon>Candidatus Thermofonsia Clade 1</taxon>
    </lineage>
</organism>